<evidence type="ECO:0000313" key="3">
    <source>
        <dbReference type="Proteomes" id="UP001558652"/>
    </source>
</evidence>
<comment type="caution">
    <text evidence="2">The sequence shown here is derived from an EMBL/GenBank/DDBJ whole genome shotgun (WGS) entry which is preliminary data.</text>
</comment>
<dbReference type="EMBL" id="JBFDAA010000007">
    <property type="protein sequence ID" value="KAL1131022.1"/>
    <property type="molecule type" value="Genomic_DNA"/>
</dbReference>
<protein>
    <submittedName>
        <fullName evidence="2">Uncharacterized protein</fullName>
    </submittedName>
</protein>
<dbReference type="AlphaFoldDB" id="A0ABD0YUM9"/>
<name>A0ABD0YUM9_9HEMI</name>
<evidence type="ECO:0000313" key="2">
    <source>
        <dbReference type="EMBL" id="KAL1131022.1"/>
    </source>
</evidence>
<keyword evidence="3" id="KW-1185">Reference proteome</keyword>
<dbReference type="PANTHER" id="PTHR45943">
    <property type="entry name" value="E3 UBIQUITIN-PROTEIN LIGASE MYCBP2"/>
    <property type="match status" value="1"/>
</dbReference>
<reference evidence="2 3" key="1">
    <citation type="submission" date="2024-07" db="EMBL/GenBank/DDBJ databases">
        <title>Chromosome-level genome assembly of the water stick insect Ranatra chinensis (Heteroptera: Nepidae).</title>
        <authorList>
            <person name="Liu X."/>
        </authorList>
    </citation>
    <scope>NUCLEOTIDE SEQUENCE [LARGE SCALE GENOMIC DNA]</scope>
    <source>
        <strain evidence="2">Cailab_2021Rc</strain>
        <tissue evidence="2">Muscle</tissue>
    </source>
</reference>
<accession>A0ABD0YUM9</accession>
<sequence>MSPSVAESLRATFAAFLWHEGIVHDAMACASFLKFHPTLPKQGALVVTRHTDSRPRTVDQRHSLEVTSAGNYLQIKPSTLETLTRSAANANANRHRAKPRQVRSDEAKPMQGVIKEEGRNDEVKLHQPPHEEEHSHTVTVLPPALKCLVHLWEQLTQTCIQVCF</sequence>
<evidence type="ECO:0000256" key="1">
    <source>
        <dbReference type="SAM" id="MobiDB-lite"/>
    </source>
</evidence>
<dbReference type="PANTHER" id="PTHR45943:SF1">
    <property type="entry name" value="E3 UBIQUITIN-PROTEIN LIGASE MYCBP2"/>
    <property type="match status" value="1"/>
</dbReference>
<gene>
    <name evidence="2" type="ORF">AAG570_012260</name>
</gene>
<dbReference type="Proteomes" id="UP001558652">
    <property type="component" value="Unassembled WGS sequence"/>
</dbReference>
<organism evidence="2 3">
    <name type="scientific">Ranatra chinensis</name>
    <dbReference type="NCBI Taxonomy" id="642074"/>
    <lineage>
        <taxon>Eukaryota</taxon>
        <taxon>Metazoa</taxon>
        <taxon>Ecdysozoa</taxon>
        <taxon>Arthropoda</taxon>
        <taxon>Hexapoda</taxon>
        <taxon>Insecta</taxon>
        <taxon>Pterygota</taxon>
        <taxon>Neoptera</taxon>
        <taxon>Paraneoptera</taxon>
        <taxon>Hemiptera</taxon>
        <taxon>Heteroptera</taxon>
        <taxon>Panheteroptera</taxon>
        <taxon>Nepomorpha</taxon>
        <taxon>Nepidae</taxon>
        <taxon>Ranatrinae</taxon>
        <taxon>Ranatra</taxon>
    </lineage>
</organism>
<proteinExistence type="predicted"/>
<feature type="region of interest" description="Disordered" evidence="1">
    <location>
        <begin position="90"/>
        <end position="109"/>
    </location>
</feature>